<dbReference type="InterPro" id="IPR002523">
    <property type="entry name" value="MgTranspt_CorA/ZnTranspt_ZntB"/>
</dbReference>
<keyword evidence="4 13" id="KW-0813">Transport</keyword>
<dbReference type="InterPro" id="IPR050829">
    <property type="entry name" value="CorA_MIT"/>
</dbReference>
<dbReference type="InParanoid" id="A0A423PK10"/>
<dbReference type="Gene3D" id="1.20.58.340">
    <property type="entry name" value="Magnesium transport protein CorA, transmembrane region"/>
    <property type="match status" value="1"/>
</dbReference>
<dbReference type="FunFam" id="1.20.58.340:FF:000001">
    <property type="entry name" value="Magnesium transport protein CorA"/>
    <property type="match status" value="1"/>
</dbReference>
<dbReference type="EMBL" id="AYKG01000042">
    <property type="protein sequence ID" value="ROO25901.1"/>
    <property type="molecule type" value="Genomic_DNA"/>
</dbReference>
<evidence type="ECO:0000256" key="8">
    <source>
        <dbReference type="ARBA" id="ARBA00022842"/>
    </source>
</evidence>
<keyword evidence="5 13" id="KW-1003">Cell membrane</keyword>
<evidence type="ECO:0000256" key="13">
    <source>
        <dbReference type="RuleBase" id="RU362010"/>
    </source>
</evidence>
<sequence length="342" mass="38890">MLLPARGPAYDARLVLPRRVVMLRYFVIDQDRIVEHNNDDGGATGAIDNALQRAHWIDAFDATDAERAALNRFLTDELPEDEEVEEIESSARYFVDADGIHVHSLFLSQHDGRHDTDTVAFILQPERLISLRDDELADFRLLRLRARAGQVEADSPQTLLVTLFDQKVENLADTVEDLHLDLEKVSHTVLEDEDADYEQAIDNLAKLEDSAGKIRLCLMDTQRSISFLLRHLPARAPGRETARETLRDVDTLMSHIAFLFDKINFLMDSTVSFINIEQNQIIKIFSIAAVVFLPPTLIASIYGMNFEHMPELAWQYGYPMAIGLMIAAGIAPYLFFKHKNWL</sequence>
<evidence type="ECO:0000256" key="12">
    <source>
        <dbReference type="ARBA" id="ARBA00034269"/>
    </source>
</evidence>
<dbReference type="NCBIfam" id="TIGR00383">
    <property type="entry name" value="corA"/>
    <property type="match status" value="1"/>
</dbReference>
<evidence type="ECO:0000256" key="9">
    <source>
        <dbReference type="ARBA" id="ARBA00022989"/>
    </source>
</evidence>
<protein>
    <recommendedName>
        <fullName evidence="3 13">Magnesium transport protein CorA</fullName>
    </recommendedName>
</protein>
<accession>A0A423PK10</accession>
<dbReference type="Pfam" id="PF01544">
    <property type="entry name" value="CorA"/>
    <property type="match status" value="1"/>
</dbReference>
<keyword evidence="15" id="KW-1185">Reference proteome</keyword>
<comment type="caution">
    <text evidence="14">The sequence shown here is derived from an EMBL/GenBank/DDBJ whole genome shotgun (WGS) entry which is preliminary data.</text>
</comment>
<dbReference type="CDD" id="cd12835">
    <property type="entry name" value="EcCorA-like_1"/>
    <property type="match status" value="1"/>
</dbReference>
<comment type="subcellular location">
    <subcellularLocation>
        <location evidence="1">Cell inner membrane</location>
        <topology evidence="1">Multi-pass membrane protein</topology>
    </subcellularLocation>
    <subcellularLocation>
        <location evidence="13">Membrane</location>
        <topology evidence="13">Multi-pass membrane protein</topology>
    </subcellularLocation>
</comment>
<comment type="function">
    <text evidence="13">Mediates influx of magnesium ions.</text>
</comment>
<evidence type="ECO:0000313" key="14">
    <source>
        <dbReference type="EMBL" id="ROO25901.1"/>
    </source>
</evidence>
<keyword evidence="9 13" id="KW-1133">Transmembrane helix</keyword>
<comment type="catalytic activity">
    <reaction evidence="12">
        <text>Mg(2+)(in) = Mg(2+)(out)</text>
        <dbReference type="Rhea" id="RHEA:29827"/>
        <dbReference type="ChEBI" id="CHEBI:18420"/>
    </reaction>
</comment>
<evidence type="ECO:0000256" key="11">
    <source>
        <dbReference type="ARBA" id="ARBA00023136"/>
    </source>
</evidence>
<evidence type="ECO:0000256" key="2">
    <source>
        <dbReference type="ARBA" id="ARBA00009765"/>
    </source>
</evidence>
<keyword evidence="10 13" id="KW-0406">Ion transport</keyword>
<gene>
    <name evidence="13" type="primary">corA</name>
    <name evidence="14" type="ORF">SAJA_12125</name>
</gene>
<dbReference type="AlphaFoldDB" id="A0A423PK10"/>
<evidence type="ECO:0000256" key="4">
    <source>
        <dbReference type="ARBA" id="ARBA00022448"/>
    </source>
</evidence>
<evidence type="ECO:0000256" key="6">
    <source>
        <dbReference type="ARBA" id="ARBA00022519"/>
    </source>
</evidence>
<dbReference type="PANTHER" id="PTHR47685">
    <property type="entry name" value="MAGNESIUM TRANSPORT PROTEIN CORA"/>
    <property type="match status" value="1"/>
</dbReference>
<organism evidence="14 15">
    <name type="scientific">Salinisphaera japonica YTM-1</name>
    <dbReference type="NCBI Taxonomy" id="1209778"/>
    <lineage>
        <taxon>Bacteria</taxon>
        <taxon>Pseudomonadati</taxon>
        <taxon>Pseudomonadota</taxon>
        <taxon>Gammaproteobacteria</taxon>
        <taxon>Salinisphaerales</taxon>
        <taxon>Salinisphaeraceae</taxon>
        <taxon>Salinisphaera</taxon>
    </lineage>
</organism>
<keyword evidence="7 13" id="KW-0812">Transmembrane</keyword>
<keyword evidence="11 13" id="KW-0472">Membrane</keyword>
<keyword evidence="8 13" id="KW-0460">Magnesium</keyword>
<dbReference type="FunCoup" id="A0A423PK10">
    <property type="interactions" value="115"/>
</dbReference>
<evidence type="ECO:0000256" key="7">
    <source>
        <dbReference type="ARBA" id="ARBA00022692"/>
    </source>
</evidence>
<feature type="transmembrane region" description="Helical" evidence="13">
    <location>
        <begin position="284"/>
        <end position="304"/>
    </location>
</feature>
<evidence type="ECO:0000256" key="5">
    <source>
        <dbReference type="ARBA" id="ARBA00022475"/>
    </source>
</evidence>
<reference evidence="14 15" key="1">
    <citation type="submission" date="2013-10" db="EMBL/GenBank/DDBJ databases">
        <title>Salinisphaera japonica YTM-1 Genome Sequencing.</title>
        <authorList>
            <person name="Lai Q."/>
            <person name="Li C."/>
            <person name="Shao Z."/>
        </authorList>
    </citation>
    <scope>NUCLEOTIDE SEQUENCE [LARGE SCALE GENOMIC DNA]</scope>
    <source>
        <strain evidence="14 15">YTM-1</strain>
    </source>
</reference>
<evidence type="ECO:0000313" key="15">
    <source>
        <dbReference type="Proteomes" id="UP000285310"/>
    </source>
</evidence>
<dbReference type="SUPFAM" id="SSF143865">
    <property type="entry name" value="CorA soluble domain-like"/>
    <property type="match status" value="1"/>
</dbReference>
<evidence type="ECO:0000256" key="1">
    <source>
        <dbReference type="ARBA" id="ARBA00004429"/>
    </source>
</evidence>
<proteinExistence type="inferred from homology"/>
<dbReference type="GO" id="GO:0015095">
    <property type="term" value="F:magnesium ion transmembrane transporter activity"/>
    <property type="evidence" value="ECO:0007669"/>
    <property type="project" value="UniProtKB-UniRule"/>
</dbReference>
<dbReference type="GO" id="GO:0015099">
    <property type="term" value="F:nickel cation transmembrane transporter activity"/>
    <property type="evidence" value="ECO:0007669"/>
    <property type="project" value="TreeGrafter"/>
</dbReference>
<keyword evidence="6" id="KW-0997">Cell inner membrane</keyword>
<dbReference type="Proteomes" id="UP000285310">
    <property type="component" value="Unassembled WGS sequence"/>
</dbReference>
<dbReference type="InterPro" id="IPR045863">
    <property type="entry name" value="CorA_TM1_TM2"/>
</dbReference>
<dbReference type="SUPFAM" id="SSF144083">
    <property type="entry name" value="Magnesium transport protein CorA, transmembrane region"/>
    <property type="match status" value="1"/>
</dbReference>
<dbReference type="GO" id="GO:0005886">
    <property type="term" value="C:plasma membrane"/>
    <property type="evidence" value="ECO:0007669"/>
    <property type="project" value="UniProtKB-SubCell"/>
</dbReference>
<evidence type="ECO:0000256" key="10">
    <source>
        <dbReference type="ARBA" id="ARBA00023065"/>
    </source>
</evidence>
<comment type="similarity">
    <text evidence="2 13">Belongs to the CorA metal ion transporter (MIT) (TC 1.A.35) family.</text>
</comment>
<name>A0A423PK10_9GAMM</name>
<dbReference type="PANTHER" id="PTHR47685:SF1">
    <property type="entry name" value="MAGNESIUM TRANSPORT PROTEIN CORA"/>
    <property type="match status" value="1"/>
</dbReference>
<feature type="transmembrane region" description="Helical" evidence="13">
    <location>
        <begin position="316"/>
        <end position="336"/>
    </location>
</feature>
<evidence type="ECO:0000256" key="3">
    <source>
        <dbReference type="ARBA" id="ARBA00019439"/>
    </source>
</evidence>
<dbReference type="GO" id="GO:0015087">
    <property type="term" value="F:cobalt ion transmembrane transporter activity"/>
    <property type="evidence" value="ECO:0007669"/>
    <property type="project" value="UniProtKB-UniRule"/>
</dbReference>
<dbReference type="InterPro" id="IPR045861">
    <property type="entry name" value="CorA_cytoplasmic_dom"/>
</dbReference>
<dbReference type="InterPro" id="IPR004488">
    <property type="entry name" value="Mg/Co-transport_prot_CorA"/>
</dbReference>